<dbReference type="SUPFAM" id="SSF56935">
    <property type="entry name" value="Porins"/>
    <property type="match status" value="1"/>
</dbReference>
<evidence type="ECO:0000259" key="14">
    <source>
        <dbReference type="Pfam" id="PF00593"/>
    </source>
</evidence>
<evidence type="ECO:0000256" key="1">
    <source>
        <dbReference type="ARBA" id="ARBA00004571"/>
    </source>
</evidence>
<evidence type="ECO:0000256" key="6">
    <source>
        <dbReference type="ARBA" id="ARBA00022729"/>
    </source>
</evidence>
<keyword evidence="3 12" id="KW-1134">Transmembrane beta strand</keyword>
<comment type="subcellular location">
    <subcellularLocation>
        <location evidence="1 12">Cell outer membrane</location>
        <topology evidence="1 12">Multi-pass membrane protein</topology>
    </subcellularLocation>
</comment>
<dbReference type="PANTHER" id="PTHR32552">
    <property type="entry name" value="FERRICHROME IRON RECEPTOR-RELATED"/>
    <property type="match status" value="1"/>
</dbReference>
<dbReference type="Gene3D" id="2.170.130.10">
    <property type="entry name" value="TonB-dependent receptor, plug domain"/>
    <property type="match status" value="1"/>
</dbReference>
<dbReference type="PANTHER" id="PTHR32552:SF68">
    <property type="entry name" value="FERRICHROME OUTER MEMBRANE TRANSPORTER_PHAGE RECEPTOR"/>
    <property type="match status" value="1"/>
</dbReference>
<dbReference type="InterPro" id="IPR037066">
    <property type="entry name" value="Plug_dom_sf"/>
</dbReference>
<organism evidence="16 17">
    <name type="scientific">Flavobacterium ammonificans</name>
    <dbReference type="NCBI Taxonomy" id="1751056"/>
    <lineage>
        <taxon>Bacteria</taxon>
        <taxon>Pseudomonadati</taxon>
        <taxon>Bacteroidota</taxon>
        <taxon>Flavobacteriia</taxon>
        <taxon>Flavobacteriales</taxon>
        <taxon>Flavobacteriaceae</taxon>
        <taxon>Flavobacterium</taxon>
    </lineage>
</organism>
<dbReference type="InterPro" id="IPR036942">
    <property type="entry name" value="Beta-barrel_TonB_sf"/>
</dbReference>
<keyword evidence="2 12" id="KW-0813">Transport</keyword>
<name>A0ABN6KT54_9FLAO</name>
<reference evidence="16 17" key="2">
    <citation type="journal article" date="2022" name="Microorganisms">
        <title>Complete Genome Sequences of Two Flavobacterium ammonificans Strains and a Flavobacterium ammoniigenes Strain of Ammonifying Bacterioplankton Isolated from Surface River Water.</title>
        <authorList>
            <person name="Suda W."/>
            <person name="Ogata Y."/>
            <person name="Shindo C."/>
            <person name="Watanabe K."/>
        </authorList>
    </citation>
    <scope>NUCLEOTIDE SEQUENCE [LARGE SCALE GENOMIC DNA]</scope>
    <source>
        <strain evidence="16 17">GENT11</strain>
    </source>
</reference>
<keyword evidence="8" id="KW-0406">Ion transport</keyword>
<comment type="similarity">
    <text evidence="12 13">Belongs to the TonB-dependent receptor family.</text>
</comment>
<protein>
    <submittedName>
        <fullName evidence="16">Outer membrane protein</fullName>
    </submittedName>
</protein>
<evidence type="ECO:0000256" key="12">
    <source>
        <dbReference type="PROSITE-ProRule" id="PRU01360"/>
    </source>
</evidence>
<dbReference type="Gene3D" id="2.40.170.20">
    <property type="entry name" value="TonB-dependent receptor, beta-barrel domain"/>
    <property type="match status" value="1"/>
</dbReference>
<keyword evidence="6" id="KW-0732">Signal</keyword>
<evidence type="ECO:0000313" key="16">
    <source>
        <dbReference type="EMBL" id="BDB52303.1"/>
    </source>
</evidence>
<dbReference type="InterPro" id="IPR000531">
    <property type="entry name" value="Beta-barrel_TonB"/>
</dbReference>
<accession>A0ABN6KT54</accession>
<evidence type="ECO:0000256" key="7">
    <source>
        <dbReference type="ARBA" id="ARBA00023004"/>
    </source>
</evidence>
<evidence type="ECO:0000256" key="11">
    <source>
        <dbReference type="ARBA" id="ARBA00023237"/>
    </source>
</evidence>
<gene>
    <name evidence="16" type="ORF">GENT11_06150</name>
</gene>
<keyword evidence="4" id="KW-0410">Iron transport</keyword>
<dbReference type="Pfam" id="PF00593">
    <property type="entry name" value="TonB_dep_Rec_b-barrel"/>
    <property type="match status" value="1"/>
</dbReference>
<evidence type="ECO:0000256" key="5">
    <source>
        <dbReference type="ARBA" id="ARBA00022692"/>
    </source>
</evidence>
<feature type="domain" description="TonB-dependent receptor plug" evidence="15">
    <location>
        <begin position="46"/>
        <end position="153"/>
    </location>
</feature>
<evidence type="ECO:0000256" key="9">
    <source>
        <dbReference type="ARBA" id="ARBA00023077"/>
    </source>
</evidence>
<evidence type="ECO:0000256" key="4">
    <source>
        <dbReference type="ARBA" id="ARBA00022496"/>
    </source>
</evidence>
<dbReference type="InterPro" id="IPR039426">
    <property type="entry name" value="TonB-dep_rcpt-like"/>
</dbReference>
<sequence length="695" mass="77425">MRKNALPLLLFLHIVLYFSPVYSQVKKDTTALSEIIVDASPIKNVLQNTASSIVLISKADINRTDGILLTPVLNKIPGVFMQQGALNTNRISIRGIGARAQYGTNRIKAYFDGIPITSGDGETVIEDIDIASIEKIEIIKGPNSTSFGSGMGGVIHLFSRETPLLQSFGKSNINFGSFGLIQQQLSGGFSDTKSNLISSYSNINLDGPRENSSYNRENFNLFGKQKLGNNGSLSFIGIYTKLNAYIPSSLSEKDFNNNPKKAASTWAAAQGYESYDKYLFGLGYDYQVSNKWSLNSSVFSNYKEAYETRPFDILDENTRSLGIRLNINYKDRLFSFPFEFSFGTEIASEENDYSLYKNLYLSQPGRGSLQGNLFSAIDEERKYSNYFIQMEFWLSKAIHLETGFALNSTAYSFKDVFQPLQNSSIQNYTFGTICSPRIGLSYKVNNGKNIYTSVSKGFSVPTFAEALTPEGKINTNLEPEIGWNYEIGFKGNWLENKLYTEVALFSAQIENLLVARRTAEDQYVGLNAGSSSHPGIEFTVNYNIVKSDSFKITPYFSGAINYFKFKDFIDLNVDYSGNQLTAVPQKQLNYGLDIITKSGIIINTSYRTVGKTPINDANTKYTEAYALLDLKTTYAFKIFKKLNAELTAGVNNALNEKYAASIVPNALGFGAAPPRYYYPGNPINYYGGFSISYLF</sequence>
<dbReference type="Proteomes" id="UP001319865">
    <property type="component" value="Chromosome"/>
</dbReference>
<keyword evidence="5 12" id="KW-0812">Transmembrane</keyword>
<dbReference type="RefSeq" id="WP_229331027.1">
    <property type="nucleotide sequence ID" value="NZ_AP025183.1"/>
</dbReference>
<evidence type="ECO:0000313" key="17">
    <source>
        <dbReference type="Proteomes" id="UP001319865"/>
    </source>
</evidence>
<keyword evidence="7" id="KW-0408">Iron</keyword>
<dbReference type="Pfam" id="PF07715">
    <property type="entry name" value="Plug"/>
    <property type="match status" value="1"/>
</dbReference>
<keyword evidence="11 12" id="KW-0998">Cell outer membrane</keyword>
<evidence type="ECO:0000256" key="10">
    <source>
        <dbReference type="ARBA" id="ARBA00023136"/>
    </source>
</evidence>
<dbReference type="InterPro" id="IPR012910">
    <property type="entry name" value="Plug_dom"/>
</dbReference>
<keyword evidence="10 12" id="KW-0472">Membrane</keyword>
<dbReference type="PROSITE" id="PS52016">
    <property type="entry name" value="TONB_DEPENDENT_REC_3"/>
    <property type="match status" value="1"/>
</dbReference>
<evidence type="ECO:0000259" key="15">
    <source>
        <dbReference type="Pfam" id="PF07715"/>
    </source>
</evidence>
<evidence type="ECO:0000256" key="8">
    <source>
        <dbReference type="ARBA" id="ARBA00023065"/>
    </source>
</evidence>
<keyword evidence="9 13" id="KW-0798">TonB box</keyword>
<dbReference type="EMBL" id="AP025183">
    <property type="protein sequence ID" value="BDB52303.1"/>
    <property type="molecule type" value="Genomic_DNA"/>
</dbReference>
<proteinExistence type="inferred from homology"/>
<evidence type="ECO:0000256" key="2">
    <source>
        <dbReference type="ARBA" id="ARBA00022448"/>
    </source>
</evidence>
<reference evidence="16 17" key="1">
    <citation type="journal article" date="2022" name="Int. J. Syst. Evol. Microbiol.">
        <title>Flavobacterium ammonificans sp. nov. and Flavobacterium ammoniigenes sp. nov., ammonifying bacteria isolated from surface river water.</title>
        <authorList>
            <person name="Watanabe K."/>
            <person name="Kitamura T."/>
            <person name="Ogata Y."/>
            <person name="Shindo C."/>
            <person name="Suda W."/>
        </authorList>
    </citation>
    <scope>NUCLEOTIDE SEQUENCE [LARGE SCALE GENOMIC DNA]</scope>
    <source>
        <strain evidence="16 17">GENT11</strain>
    </source>
</reference>
<feature type="domain" description="TonB-dependent receptor-like beta-barrel" evidence="14">
    <location>
        <begin position="237"/>
        <end position="652"/>
    </location>
</feature>
<evidence type="ECO:0000256" key="13">
    <source>
        <dbReference type="RuleBase" id="RU003357"/>
    </source>
</evidence>
<keyword evidence="17" id="KW-1185">Reference proteome</keyword>
<evidence type="ECO:0000256" key="3">
    <source>
        <dbReference type="ARBA" id="ARBA00022452"/>
    </source>
</evidence>